<organism evidence="1 2">
    <name type="scientific">Pandoraea pnomenusa</name>
    <dbReference type="NCBI Taxonomy" id="93220"/>
    <lineage>
        <taxon>Bacteria</taxon>
        <taxon>Pseudomonadati</taxon>
        <taxon>Pseudomonadota</taxon>
        <taxon>Betaproteobacteria</taxon>
        <taxon>Burkholderiales</taxon>
        <taxon>Burkholderiaceae</taxon>
        <taxon>Pandoraea</taxon>
    </lineage>
</organism>
<sequence length="57" mass="6240">MSPFYQTSPASHREIARNPPWLLGCGSSMREREAAGRAFGVNDGLAAKIFHISVGYM</sequence>
<gene>
    <name evidence="1" type="ORF">NCTC13160_01119</name>
</gene>
<name>A0A378YHA5_9BURK</name>
<proteinExistence type="predicted"/>
<dbReference type="EMBL" id="UGSG01000001">
    <property type="protein sequence ID" value="SUA75930.1"/>
    <property type="molecule type" value="Genomic_DNA"/>
</dbReference>
<protein>
    <submittedName>
        <fullName evidence="1">Uncharacterized protein</fullName>
    </submittedName>
</protein>
<accession>A0A378YHA5</accession>
<evidence type="ECO:0000313" key="1">
    <source>
        <dbReference type="EMBL" id="SUA75930.1"/>
    </source>
</evidence>
<dbReference type="Proteomes" id="UP000254573">
    <property type="component" value="Unassembled WGS sequence"/>
</dbReference>
<reference evidence="1 2" key="1">
    <citation type="submission" date="2018-06" db="EMBL/GenBank/DDBJ databases">
        <authorList>
            <consortium name="Pathogen Informatics"/>
            <person name="Doyle S."/>
        </authorList>
    </citation>
    <scope>NUCLEOTIDE SEQUENCE [LARGE SCALE GENOMIC DNA]</scope>
    <source>
        <strain evidence="1 2">NCTC13160</strain>
    </source>
</reference>
<evidence type="ECO:0000313" key="2">
    <source>
        <dbReference type="Proteomes" id="UP000254573"/>
    </source>
</evidence>
<dbReference type="AlphaFoldDB" id="A0A378YHA5"/>